<feature type="domain" description="Rieske" evidence="14">
    <location>
        <begin position="588"/>
        <end position="695"/>
    </location>
</feature>
<sequence length="953" mass="102614">MREMDTSSVDVEGAGVAAPEAAVAAPEAAASLAEVAPLAAGSDPPALLPEEAEAVAEPRDELPGYLEDLTDQQHRELRDRRNEERSKAGHTGFTPSTEASDGSWGDVEWSPDQQQQPAQCRTPQQQQVPPRARRATWRQSWTRTHTVELAGKAGNIKVDLGASWIHGLTGNPLVALAGQAGVALAKQPTDYENSVLYLPDGREASDAQWLKWEATFSEFEEYVSELQARDDPLGRDPGLGAAARQFIQGKRLTGLDRQAFLFEVNTFVEQEYAASVANLSLFFNYDSGLGDGDKLVTGGYQNLVKWLARGIDVRLGHKVIAIDSSRPDRIAVAVAGRGTFTARRVVVAVPLGVMQAGSIRFKPSGLPAANRRALGMLGSGMLNKVVLVFDRVFWDADVEAINRIAPAGNGAFQETLNLFPVTGQPVLVAFNAANYARHLEKKSAKQVKDEFLAVLRSLYDDVPEPRSYKVTAWGRDEFSLGSYSYTKAPVAGEEGFIRAHRDTAKPMAGNRIFFAGEHTSVNEPATVHGAYWSGQQAARDVIANELPPLEPWPHAGEPISRAATPPSSWYAQPGVLEREESAVFQRSWLAVAHANRVAAPGAYTAGSLLSLEWLACRDEQGGLHAFHNVCRHHAAILAQGAGTASCFQCPYHGWTYGLDGRLQRATRLKGIEDFRAADHGLVPLQVEEWGGFVWVRQRHFYGGSSRPAAASASSGGGSKAIRQQEQQQQQQQAGQEEGVAAWLGPGGSAAALAAGIADSLVLVASREYEIACNWKVFIDNYLDGGYHVSVAHPELASGLDLATYRSTLCERLSIQSCQPAAAAAAAEAGEAHAGTSGGSAGEQGMWRRQRIAGGRPPAYGPWLDANYVVPLAANRCKVLFDYFLDPSLAGDAGFIEESLAASHRVQLEDVALCESVQRGLASAAYDTGRYAPGVEGPMFHFHQLLHADLAAEC</sequence>
<evidence type="ECO:0000256" key="7">
    <source>
        <dbReference type="ARBA" id="ARBA00022714"/>
    </source>
</evidence>
<dbReference type="InParanoid" id="E1ZKG6"/>
<dbReference type="InterPro" id="IPR036188">
    <property type="entry name" value="FAD/NAD-bd_sf"/>
</dbReference>
<dbReference type="InterPro" id="IPR036922">
    <property type="entry name" value="Rieske_2Fe-2S_sf"/>
</dbReference>
<evidence type="ECO:0000313" key="16">
    <source>
        <dbReference type="Proteomes" id="UP000008141"/>
    </source>
</evidence>
<keyword evidence="8" id="KW-0479">Metal-binding</keyword>
<evidence type="ECO:0000259" key="14">
    <source>
        <dbReference type="PROSITE" id="PS51296"/>
    </source>
</evidence>
<evidence type="ECO:0000313" key="15">
    <source>
        <dbReference type="EMBL" id="EFN53689.1"/>
    </source>
</evidence>
<dbReference type="EMBL" id="GL433850">
    <property type="protein sequence ID" value="EFN53689.1"/>
    <property type="molecule type" value="Genomic_DNA"/>
</dbReference>
<dbReference type="InterPro" id="IPR017941">
    <property type="entry name" value="Rieske_2Fe-2S"/>
</dbReference>
<dbReference type="RefSeq" id="XP_005845791.1">
    <property type="nucleotide sequence ID" value="XM_005845729.1"/>
</dbReference>
<feature type="compositionally biased region" description="Basic and acidic residues" evidence="13">
    <location>
        <begin position="71"/>
        <end position="87"/>
    </location>
</feature>
<dbReference type="PROSITE" id="PS51296">
    <property type="entry name" value="RIESKE"/>
    <property type="match status" value="1"/>
</dbReference>
<name>E1ZKG6_CHLVA</name>
<keyword evidence="10" id="KW-0408">Iron</keyword>
<dbReference type="SUPFAM" id="SSF54373">
    <property type="entry name" value="FAD-linked reductases, C-terminal domain"/>
    <property type="match status" value="1"/>
</dbReference>
<dbReference type="SUPFAM" id="SSF50022">
    <property type="entry name" value="ISP domain"/>
    <property type="match status" value="1"/>
</dbReference>
<accession>E1ZKG6</accession>
<dbReference type="STRING" id="554065.E1ZKG6"/>
<dbReference type="InterPro" id="IPR002937">
    <property type="entry name" value="Amino_oxidase"/>
</dbReference>
<dbReference type="Gene3D" id="3.90.380.10">
    <property type="entry name" value="Naphthalene 1,2-dioxygenase Alpha Subunit, Chain A, domain 1"/>
    <property type="match status" value="3"/>
</dbReference>
<comment type="similarity">
    <text evidence="4">Belongs to the choline monooxygenase family.</text>
</comment>
<comment type="function">
    <text evidence="2">Catalyzes the first step of the osmoprotectant glycine betaine synthesis.</text>
</comment>
<evidence type="ECO:0000256" key="4">
    <source>
        <dbReference type="ARBA" id="ARBA00010848"/>
    </source>
</evidence>
<dbReference type="Gene3D" id="2.102.10.10">
    <property type="entry name" value="Rieske [2Fe-2S] iron-sulphur domain"/>
    <property type="match status" value="1"/>
</dbReference>
<dbReference type="eggNOG" id="KOG0029">
    <property type="taxonomic scope" value="Eukaryota"/>
</dbReference>
<feature type="region of interest" description="Disordered" evidence="13">
    <location>
        <begin position="706"/>
        <end position="737"/>
    </location>
</feature>
<dbReference type="GeneID" id="17353235"/>
<keyword evidence="16" id="KW-1185">Reference proteome</keyword>
<evidence type="ECO:0000256" key="3">
    <source>
        <dbReference type="ARBA" id="ARBA00004866"/>
    </source>
</evidence>
<dbReference type="PRINTS" id="PR00090">
    <property type="entry name" value="RNGDIOXGNASE"/>
</dbReference>
<dbReference type="Gene3D" id="3.90.660.10">
    <property type="match status" value="1"/>
</dbReference>
<dbReference type="Proteomes" id="UP000008141">
    <property type="component" value="Unassembled WGS sequence"/>
</dbReference>
<dbReference type="Pfam" id="PF00355">
    <property type="entry name" value="Rieske"/>
    <property type="match status" value="1"/>
</dbReference>
<protein>
    <recommendedName>
        <fullName evidence="6">Choline monooxygenase, chloroplastic</fullName>
        <ecNumber evidence="5">1.14.15.7</ecNumber>
    </recommendedName>
</protein>
<evidence type="ECO:0000256" key="10">
    <source>
        <dbReference type="ARBA" id="ARBA00023004"/>
    </source>
</evidence>
<dbReference type="Pfam" id="PF00848">
    <property type="entry name" value="Ring_hydroxyl_A"/>
    <property type="match status" value="1"/>
</dbReference>
<comment type="pathway">
    <text evidence="3">Amine and polyamine biosynthesis; betaine biosynthesis via choline pathway; betaine aldehyde from choline (monooxygenase route): step 1/1.</text>
</comment>
<dbReference type="InterPro" id="IPR001663">
    <property type="entry name" value="Rng_hydr_dOase-A"/>
</dbReference>
<dbReference type="GO" id="GO:0019285">
    <property type="term" value="P:glycine betaine biosynthetic process from choline"/>
    <property type="evidence" value="ECO:0007669"/>
    <property type="project" value="UniProtKB-UniPathway"/>
</dbReference>
<feature type="region of interest" description="Disordered" evidence="13">
    <location>
        <begin position="1"/>
        <end position="22"/>
    </location>
</feature>
<comment type="catalytic activity">
    <reaction evidence="12">
        <text>choline + 2 reduced [2Fe-2S]-[ferredoxin] + O2 + 2 H(+) = betaine aldehyde hydrate + 2 oxidized [2Fe-2S]-[ferredoxin] + H2O</text>
        <dbReference type="Rhea" id="RHEA:17769"/>
        <dbReference type="Rhea" id="RHEA-COMP:10000"/>
        <dbReference type="Rhea" id="RHEA-COMP:10001"/>
        <dbReference type="ChEBI" id="CHEBI:15354"/>
        <dbReference type="ChEBI" id="CHEBI:15377"/>
        <dbReference type="ChEBI" id="CHEBI:15378"/>
        <dbReference type="ChEBI" id="CHEBI:15379"/>
        <dbReference type="ChEBI" id="CHEBI:15870"/>
        <dbReference type="ChEBI" id="CHEBI:33737"/>
        <dbReference type="ChEBI" id="CHEBI:33738"/>
        <dbReference type="EC" id="1.14.15.7"/>
    </reaction>
</comment>
<dbReference type="EC" id="1.14.15.7" evidence="5"/>
<evidence type="ECO:0000256" key="5">
    <source>
        <dbReference type="ARBA" id="ARBA00012763"/>
    </source>
</evidence>
<dbReference type="InterPro" id="IPR015879">
    <property type="entry name" value="Ring_hydroxy_dOase_asu_C_dom"/>
</dbReference>
<dbReference type="UniPathway" id="UPA00529">
    <property type="reaction ID" value="UER00430"/>
</dbReference>
<dbReference type="SUPFAM" id="SSF55961">
    <property type="entry name" value="Bet v1-like"/>
    <property type="match status" value="1"/>
</dbReference>
<gene>
    <name evidence="15" type="ORF">CHLNCDRAFT_136500</name>
</gene>
<evidence type="ECO:0000256" key="8">
    <source>
        <dbReference type="ARBA" id="ARBA00022723"/>
    </source>
</evidence>
<dbReference type="PANTHER" id="PTHR43756">
    <property type="entry name" value="CHOLINE MONOOXYGENASE, CHLOROPLASTIC"/>
    <property type="match status" value="1"/>
</dbReference>
<dbReference type="KEGG" id="cvr:CHLNCDRAFT_136500"/>
<dbReference type="PANTHER" id="PTHR43756:SF5">
    <property type="entry name" value="CHOLINE MONOOXYGENASE, CHLOROPLASTIC"/>
    <property type="match status" value="1"/>
</dbReference>
<evidence type="ECO:0000256" key="6">
    <source>
        <dbReference type="ARBA" id="ARBA00014931"/>
    </source>
</evidence>
<proteinExistence type="inferred from homology"/>
<keyword evidence="11" id="KW-0411">Iron-sulfur</keyword>
<evidence type="ECO:0000256" key="13">
    <source>
        <dbReference type="SAM" id="MobiDB-lite"/>
    </source>
</evidence>
<feature type="compositionally biased region" description="Low complexity" evidence="13">
    <location>
        <begin position="36"/>
        <end position="49"/>
    </location>
</feature>
<dbReference type="GO" id="GO:0019133">
    <property type="term" value="F:choline monooxygenase activity"/>
    <property type="evidence" value="ECO:0007669"/>
    <property type="project" value="UniProtKB-EC"/>
</dbReference>
<evidence type="ECO:0000256" key="11">
    <source>
        <dbReference type="ARBA" id="ARBA00023014"/>
    </source>
</evidence>
<evidence type="ECO:0000256" key="1">
    <source>
        <dbReference type="ARBA" id="ARBA00001962"/>
    </source>
</evidence>
<keyword evidence="9" id="KW-0560">Oxidoreductase</keyword>
<feature type="compositionally biased region" description="Low complexity" evidence="13">
    <location>
        <begin position="113"/>
        <end position="130"/>
    </location>
</feature>
<evidence type="ECO:0000256" key="9">
    <source>
        <dbReference type="ARBA" id="ARBA00023002"/>
    </source>
</evidence>
<comment type="cofactor">
    <cofactor evidence="1">
        <name>Fe cation</name>
        <dbReference type="ChEBI" id="CHEBI:24875"/>
    </cofactor>
</comment>
<reference evidence="15 16" key="1">
    <citation type="journal article" date="2010" name="Plant Cell">
        <title>The Chlorella variabilis NC64A genome reveals adaptation to photosymbiosis, coevolution with viruses, and cryptic sex.</title>
        <authorList>
            <person name="Blanc G."/>
            <person name="Duncan G."/>
            <person name="Agarkova I."/>
            <person name="Borodovsky M."/>
            <person name="Gurnon J."/>
            <person name="Kuo A."/>
            <person name="Lindquist E."/>
            <person name="Lucas S."/>
            <person name="Pangilinan J."/>
            <person name="Polle J."/>
            <person name="Salamov A."/>
            <person name="Terry A."/>
            <person name="Yamada T."/>
            <person name="Dunigan D.D."/>
            <person name="Grigoriev I.V."/>
            <person name="Claverie J.M."/>
            <person name="Van Etten J.L."/>
        </authorList>
    </citation>
    <scope>NUCLEOTIDE SEQUENCE [LARGE SCALE GENOMIC DNA]</scope>
    <source>
        <strain evidence="15 16">NC64A</strain>
    </source>
</reference>
<dbReference type="OrthoDB" id="426882at2759"/>
<dbReference type="GO" id="GO:0005506">
    <property type="term" value="F:iron ion binding"/>
    <property type="evidence" value="ECO:0007669"/>
    <property type="project" value="InterPro"/>
</dbReference>
<feature type="region of interest" description="Disordered" evidence="13">
    <location>
        <begin position="36"/>
        <end position="136"/>
    </location>
</feature>
<evidence type="ECO:0000256" key="12">
    <source>
        <dbReference type="ARBA" id="ARBA00049097"/>
    </source>
</evidence>
<keyword evidence="7" id="KW-0001">2Fe-2S</keyword>
<evidence type="ECO:0000256" key="2">
    <source>
        <dbReference type="ARBA" id="ARBA00002149"/>
    </source>
</evidence>
<dbReference type="SUPFAM" id="SSF51905">
    <property type="entry name" value="FAD/NAD(P)-binding domain"/>
    <property type="match status" value="1"/>
</dbReference>
<dbReference type="GO" id="GO:0051537">
    <property type="term" value="F:2 iron, 2 sulfur cluster binding"/>
    <property type="evidence" value="ECO:0007669"/>
    <property type="project" value="UniProtKB-KW"/>
</dbReference>
<dbReference type="Gene3D" id="3.50.50.60">
    <property type="entry name" value="FAD/NAD(P)-binding domain"/>
    <property type="match status" value="1"/>
</dbReference>
<dbReference type="Pfam" id="PF01593">
    <property type="entry name" value="Amino_oxidase"/>
    <property type="match status" value="1"/>
</dbReference>
<feature type="compositionally biased region" description="Low complexity" evidence="13">
    <location>
        <begin position="11"/>
        <end position="22"/>
    </location>
</feature>
<dbReference type="AlphaFoldDB" id="E1ZKG6"/>
<organism evidence="16">
    <name type="scientific">Chlorella variabilis</name>
    <name type="common">Green alga</name>
    <dbReference type="NCBI Taxonomy" id="554065"/>
    <lineage>
        <taxon>Eukaryota</taxon>
        <taxon>Viridiplantae</taxon>
        <taxon>Chlorophyta</taxon>
        <taxon>core chlorophytes</taxon>
        <taxon>Trebouxiophyceae</taxon>
        <taxon>Chlorellales</taxon>
        <taxon>Chlorellaceae</taxon>
        <taxon>Chlorella clade</taxon>
        <taxon>Chlorella</taxon>
    </lineage>
</organism>